<dbReference type="Proteomes" id="UP000887116">
    <property type="component" value="Unassembled WGS sequence"/>
</dbReference>
<feature type="non-terminal residue" evidence="2">
    <location>
        <position position="1"/>
    </location>
</feature>
<evidence type="ECO:0000256" key="1">
    <source>
        <dbReference type="SAM" id="MobiDB-lite"/>
    </source>
</evidence>
<accession>A0A8X6G1W0</accession>
<feature type="compositionally biased region" description="Basic and acidic residues" evidence="1">
    <location>
        <begin position="1"/>
        <end position="11"/>
    </location>
</feature>
<gene>
    <name evidence="2" type="ORF">TNCT_207881</name>
</gene>
<dbReference type="AlphaFoldDB" id="A0A8X6G1W0"/>
<feature type="region of interest" description="Disordered" evidence="1">
    <location>
        <begin position="1"/>
        <end position="28"/>
    </location>
</feature>
<protein>
    <submittedName>
        <fullName evidence="2">Uncharacterized protein</fullName>
    </submittedName>
</protein>
<evidence type="ECO:0000313" key="3">
    <source>
        <dbReference type="Proteomes" id="UP000887116"/>
    </source>
</evidence>
<organism evidence="2 3">
    <name type="scientific">Trichonephila clavata</name>
    <name type="common">Joro spider</name>
    <name type="synonym">Nephila clavata</name>
    <dbReference type="NCBI Taxonomy" id="2740835"/>
    <lineage>
        <taxon>Eukaryota</taxon>
        <taxon>Metazoa</taxon>
        <taxon>Ecdysozoa</taxon>
        <taxon>Arthropoda</taxon>
        <taxon>Chelicerata</taxon>
        <taxon>Arachnida</taxon>
        <taxon>Araneae</taxon>
        <taxon>Araneomorphae</taxon>
        <taxon>Entelegynae</taxon>
        <taxon>Araneoidea</taxon>
        <taxon>Nephilidae</taxon>
        <taxon>Trichonephila</taxon>
    </lineage>
</organism>
<reference evidence="2" key="1">
    <citation type="submission" date="2020-07" db="EMBL/GenBank/DDBJ databases">
        <title>Multicomponent nature underlies the extraordinary mechanical properties of spider dragline silk.</title>
        <authorList>
            <person name="Kono N."/>
            <person name="Nakamura H."/>
            <person name="Mori M."/>
            <person name="Yoshida Y."/>
            <person name="Ohtoshi R."/>
            <person name="Malay A.D."/>
            <person name="Moran D.A.P."/>
            <person name="Tomita M."/>
            <person name="Numata K."/>
            <person name="Arakawa K."/>
        </authorList>
    </citation>
    <scope>NUCLEOTIDE SEQUENCE</scope>
</reference>
<comment type="caution">
    <text evidence="2">The sequence shown here is derived from an EMBL/GenBank/DDBJ whole genome shotgun (WGS) entry which is preliminary data.</text>
</comment>
<proteinExistence type="predicted"/>
<evidence type="ECO:0000313" key="2">
    <source>
        <dbReference type="EMBL" id="GFQ94522.1"/>
    </source>
</evidence>
<name>A0A8X6G1W0_TRICU</name>
<sequence length="83" mass="9744">QLLKKHEQNTKEEEEEEKGNLLRSRRSSENVPPYKIEVLENFEEITVLQPFNLSVRLLDKNKRLLFTPKKRLDNIPEALKGSG</sequence>
<keyword evidence="3" id="KW-1185">Reference proteome</keyword>
<dbReference type="EMBL" id="BMAO01024315">
    <property type="protein sequence ID" value="GFQ94522.1"/>
    <property type="molecule type" value="Genomic_DNA"/>
</dbReference>
<dbReference type="OrthoDB" id="10468409at2759"/>